<dbReference type="AlphaFoldDB" id="A0A369JMN9"/>
<dbReference type="OrthoDB" id="3052926at2759"/>
<keyword evidence="3" id="KW-1185">Reference proteome</keyword>
<evidence type="ECO:0000256" key="1">
    <source>
        <dbReference type="SAM" id="MobiDB-lite"/>
    </source>
</evidence>
<organism evidence="2 3">
    <name type="scientific">Hypsizygus marmoreus</name>
    <name type="common">White beech mushroom</name>
    <name type="synonym">Agaricus marmoreus</name>
    <dbReference type="NCBI Taxonomy" id="39966"/>
    <lineage>
        <taxon>Eukaryota</taxon>
        <taxon>Fungi</taxon>
        <taxon>Dikarya</taxon>
        <taxon>Basidiomycota</taxon>
        <taxon>Agaricomycotina</taxon>
        <taxon>Agaricomycetes</taxon>
        <taxon>Agaricomycetidae</taxon>
        <taxon>Agaricales</taxon>
        <taxon>Tricholomatineae</taxon>
        <taxon>Lyophyllaceae</taxon>
        <taxon>Hypsizygus</taxon>
    </lineage>
</organism>
<proteinExistence type="predicted"/>
<dbReference type="InParanoid" id="A0A369JMN9"/>
<sequence>MILKSAVAQPESPTTKPLSPALAREISNSYRRSPSPDMATFNPLLLPSPPPLRNKNPDDFFPVRVFGFHVTRQHLDELADKFSIPSEKTQDSRQQLAWRELLRRRPKDGLMRIAFVYYNEKRRSWCLMLASNVSQTDMARAQNLDLIQRHRDLLKTDATEVMPRWYRMNYG</sequence>
<dbReference type="Proteomes" id="UP000076154">
    <property type="component" value="Unassembled WGS sequence"/>
</dbReference>
<name>A0A369JMN9_HYPMA</name>
<protein>
    <submittedName>
        <fullName evidence="2">Uncharacterized protein</fullName>
    </submittedName>
</protein>
<gene>
    <name evidence="2" type="ORF">Hypma_010792</name>
</gene>
<evidence type="ECO:0000313" key="3">
    <source>
        <dbReference type="Proteomes" id="UP000076154"/>
    </source>
</evidence>
<accession>A0A369JMN9</accession>
<dbReference type="EMBL" id="LUEZ02000053">
    <property type="protein sequence ID" value="RDB21817.1"/>
    <property type="molecule type" value="Genomic_DNA"/>
</dbReference>
<feature type="region of interest" description="Disordered" evidence="1">
    <location>
        <begin position="1"/>
        <end position="22"/>
    </location>
</feature>
<evidence type="ECO:0000313" key="2">
    <source>
        <dbReference type="EMBL" id="RDB21817.1"/>
    </source>
</evidence>
<reference evidence="2" key="1">
    <citation type="submission" date="2018-04" db="EMBL/GenBank/DDBJ databases">
        <title>Whole genome sequencing of Hypsizygus marmoreus.</title>
        <authorList>
            <person name="Choi I.-G."/>
            <person name="Min B."/>
            <person name="Kim J.-G."/>
            <person name="Kim S."/>
            <person name="Oh Y.-L."/>
            <person name="Kong W.-S."/>
            <person name="Park H."/>
            <person name="Jeong J."/>
            <person name="Song E.-S."/>
        </authorList>
    </citation>
    <scope>NUCLEOTIDE SEQUENCE [LARGE SCALE GENOMIC DNA]</scope>
    <source>
        <strain evidence="2">51987-8</strain>
    </source>
</reference>
<comment type="caution">
    <text evidence="2">The sequence shown here is derived from an EMBL/GenBank/DDBJ whole genome shotgun (WGS) entry which is preliminary data.</text>
</comment>